<dbReference type="InterPro" id="IPR029063">
    <property type="entry name" value="SAM-dependent_MTases_sf"/>
</dbReference>
<dbReference type="InterPro" id="IPR025714">
    <property type="entry name" value="Methyltranfer_dom"/>
</dbReference>
<evidence type="ECO:0000259" key="1">
    <source>
        <dbReference type="Pfam" id="PF13847"/>
    </source>
</evidence>
<organism evidence="2 3">
    <name type="scientific">Entomortierella chlamydospora</name>
    <dbReference type="NCBI Taxonomy" id="101097"/>
    <lineage>
        <taxon>Eukaryota</taxon>
        <taxon>Fungi</taxon>
        <taxon>Fungi incertae sedis</taxon>
        <taxon>Mucoromycota</taxon>
        <taxon>Mortierellomycotina</taxon>
        <taxon>Mortierellomycetes</taxon>
        <taxon>Mortierellales</taxon>
        <taxon>Mortierellaceae</taxon>
        <taxon>Entomortierella</taxon>
    </lineage>
</organism>
<dbReference type="Proteomes" id="UP000703661">
    <property type="component" value="Unassembled WGS sequence"/>
</dbReference>
<dbReference type="CDD" id="cd02440">
    <property type="entry name" value="AdoMet_MTases"/>
    <property type="match status" value="1"/>
</dbReference>
<dbReference type="SUPFAM" id="SSF53335">
    <property type="entry name" value="S-adenosyl-L-methionine-dependent methyltransferases"/>
    <property type="match status" value="1"/>
</dbReference>
<dbReference type="AlphaFoldDB" id="A0A9P6MNE9"/>
<gene>
    <name evidence="2" type="ORF">BGZ80_003261</name>
</gene>
<name>A0A9P6MNE9_9FUNG</name>
<dbReference type="Pfam" id="PF13847">
    <property type="entry name" value="Methyltransf_31"/>
    <property type="match status" value="1"/>
</dbReference>
<keyword evidence="3" id="KW-1185">Reference proteome</keyword>
<feature type="non-terminal residue" evidence="2">
    <location>
        <position position="144"/>
    </location>
</feature>
<dbReference type="PANTHER" id="PTHR43861">
    <property type="entry name" value="TRANS-ACONITATE 2-METHYLTRANSFERASE-RELATED"/>
    <property type="match status" value="1"/>
</dbReference>
<sequence>MSSHPIVYTSDHRNGILRAHSGRRVLNSAAYHLPHIRSEMYILDVGCGPGSISVDLARLVRNGHVVGVDYTPEPFEEANALAAQQGATNVNFQVGGSHALNPPDDTSDIIHAHQVLQHVADPTQALREMRKVVKPGGIVASHES</sequence>
<feature type="domain" description="Methyltransferase" evidence="1">
    <location>
        <begin position="37"/>
        <end position="141"/>
    </location>
</feature>
<accession>A0A9P6MNE9</accession>
<reference evidence="2" key="1">
    <citation type="journal article" date="2020" name="Fungal Divers.">
        <title>Resolving the Mortierellaceae phylogeny through synthesis of multi-gene phylogenetics and phylogenomics.</title>
        <authorList>
            <person name="Vandepol N."/>
            <person name="Liber J."/>
            <person name="Desiro A."/>
            <person name="Na H."/>
            <person name="Kennedy M."/>
            <person name="Barry K."/>
            <person name="Grigoriev I.V."/>
            <person name="Miller A.N."/>
            <person name="O'Donnell K."/>
            <person name="Stajich J.E."/>
            <person name="Bonito G."/>
        </authorList>
    </citation>
    <scope>NUCLEOTIDE SEQUENCE</scope>
    <source>
        <strain evidence="2">NRRL 2769</strain>
    </source>
</reference>
<proteinExistence type="predicted"/>
<evidence type="ECO:0000313" key="3">
    <source>
        <dbReference type="Proteomes" id="UP000703661"/>
    </source>
</evidence>
<comment type="caution">
    <text evidence="2">The sequence shown here is derived from an EMBL/GenBank/DDBJ whole genome shotgun (WGS) entry which is preliminary data.</text>
</comment>
<dbReference type="Gene3D" id="3.40.50.150">
    <property type="entry name" value="Vaccinia Virus protein VP39"/>
    <property type="match status" value="1"/>
</dbReference>
<evidence type="ECO:0000313" key="2">
    <source>
        <dbReference type="EMBL" id="KAG0008601.1"/>
    </source>
</evidence>
<protein>
    <recommendedName>
        <fullName evidence="1">Methyltransferase domain-containing protein</fullName>
    </recommendedName>
</protein>
<dbReference type="EMBL" id="JAAAID010001855">
    <property type="protein sequence ID" value="KAG0008601.1"/>
    <property type="molecule type" value="Genomic_DNA"/>
</dbReference>